<dbReference type="AlphaFoldDB" id="A0A5A7UNP7"/>
<dbReference type="Proteomes" id="UP000321947">
    <property type="component" value="Unassembled WGS sequence"/>
</dbReference>
<organism evidence="2 4">
    <name type="scientific">Cucumis melo var. makuwa</name>
    <name type="common">Oriental melon</name>
    <dbReference type="NCBI Taxonomy" id="1194695"/>
    <lineage>
        <taxon>Eukaryota</taxon>
        <taxon>Viridiplantae</taxon>
        <taxon>Streptophyta</taxon>
        <taxon>Embryophyta</taxon>
        <taxon>Tracheophyta</taxon>
        <taxon>Spermatophyta</taxon>
        <taxon>Magnoliopsida</taxon>
        <taxon>eudicotyledons</taxon>
        <taxon>Gunneridae</taxon>
        <taxon>Pentapetalae</taxon>
        <taxon>rosids</taxon>
        <taxon>fabids</taxon>
        <taxon>Cucurbitales</taxon>
        <taxon>Cucurbitaceae</taxon>
        <taxon>Benincaseae</taxon>
        <taxon>Cucumis</taxon>
    </lineage>
</organism>
<dbReference type="EMBL" id="SSTE01007338">
    <property type="protein sequence ID" value="KAA0056718.1"/>
    <property type="molecule type" value="Genomic_DNA"/>
</dbReference>
<proteinExistence type="predicted"/>
<evidence type="ECO:0000313" key="5">
    <source>
        <dbReference type="Proteomes" id="UP000321947"/>
    </source>
</evidence>
<accession>A0A5A7UNP7</accession>
<evidence type="ECO:0000256" key="1">
    <source>
        <dbReference type="SAM" id="MobiDB-lite"/>
    </source>
</evidence>
<protein>
    <submittedName>
        <fullName evidence="2">NBS-LRR type resistance protein</fullName>
    </submittedName>
</protein>
<gene>
    <name evidence="3" type="ORF">E5676_scaffold1312G00020</name>
    <name evidence="2" type="ORF">E6C27_scaffold29G00090</name>
</gene>
<comment type="caution">
    <text evidence="2">The sequence shown here is derived from an EMBL/GenBank/DDBJ whole genome shotgun (WGS) entry which is preliminary data.</text>
</comment>
<dbReference type="Proteomes" id="UP000321393">
    <property type="component" value="Unassembled WGS sequence"/>
</dbReference>
<reference evidence="4 5" key="1">
    <citation type="submission" date="2019-08" db="EMBL/GenBank/DDBJ databases">
        <title>Draft genome sequences of two oriental melons (Cucumis melo L. var makuwa).</title>
        <authorList>
            <person name="Kwon S.-Y."/>
        </authorList>
    </citation>
    <scope>NUCLEOTIDE SEQUENCE [LARGE SCALE GENOMIC DNA]</scope>
    <source>
        <strain evidence="5">cv. Chang Bougi</strain>
        <strain evidence="4">cv. SW 3</strain>
        <tissue evidence="2">Leaf</tissue>
    </source>
</reference>
<evidence type="ECO:0000313" key="2">
    <source>
        <dbReference type="EMBL" id="KAA0056718.1"/>
    </source>
</evidence>
<evidence type="ECO:0000313" key="4">
    <source>
        <dbReference type="Proteomes" id="UP000321393"/>
    </source>
</evidence>
<dbReference type="EMBL" id="SSTD01005856">
    <property type="protein sequence ID" value="TYK21182.1"/>
    <property type="molecule type" value="Genomic_DNA"/>
</dbReference>
<feature type="region of interest" description="Disordered" evidence="1">
    <location>
        <begin position="194"/>
        <end position="220"/>
    </location>
</feature>
<name>A0A5A7UNP7_CUCMM</name>
<evidence type="ECO:0000313" key="3">
    <source>
        <dbReference type="EMBL" id="TYK21182.1"/>
    </source>
</evidence>
<sequence>MHLRKHKENQTHPYGLHASFLPLVGLPLAIPLPEKLKRKRSSGSVECAYQSNDPEGYTYQSFDSEGYTYQSRNPKRHHAFAFQATTQINDVYTTYTREIPPIVLTKTHRDSAQIERLTLHDESEDWLRKMAWHLQKRRSAIIGARRRNDRAKDGGSHTAAMEMPLETLTVSDLRLKEEEKNSWTVAMFQTRHRAKERQGELGSGLARSQRPRSAEAVDRKRTKDVRLLKLNGKEEGRGSEMVVAVNSVCRR</sequence>